<evidence type="ECO:0000256" key="12">
    <source>
        <dbReference type="ARBA" id="ARBA00067760"/>
    </source>
</evidence>
<dbReference type="PANTHER" id="PTHR15588:SF9">
    <property type="entry name" value="U6 SNRNA-ASSOCIATED SM-LIKE PROTEIN LSM8"/>
    <property type="match status" value="1"/>
</dbReference>
<evidence type="ECO:0000256" key="8">
    <source>
        <dbReference type="ARBA" id="ARBA00023242"/>
    </source>
</evidence>
<comment type="function">
    <text evidence="13">Plays role in pre-mRNA splicing as component of the U4/U6-U5 tri-snRNP complex that is involved in spliceosome assembly, and as component of the precatalytic spliceosome (spliceosome B complex). The heptameric LSM2-8 complex binds specifically to the 3'-terminal U-tract of U6 snRNA.</text>
</comment>
<dbReference type="GO" id="GO:0000398">
    <property type="term" value="P:mRNA splicing, via spliceosome"/>
    <property type="evidence" value="ECO:0007669"/>
    <property type="project" value="UniProtKB-UniRule"/>
</dbReference>
<dbReference type="Gene3D" id="2.30.30.100">
    <property type="match status" value="1"/>
</dbReference>
<dbReference type="CDD" id="cd01727">
    <property type="entry name" value="LSm8"/>
    <property type="match status" value="1"/>
</dbReference>
<dbReference type="Pfam" id="PF01423">
    <property type="entry name" value="LSM"/>
    <property type="match status" value="1"/>
</dbReference>
<evidence type="ECO:0000256" key="3">
    <source>
        <dbReference type="ARBA" id="ARBA00022664"/>
    </source>
</evidence>
<reference evidence="15" key="1">
    <citation type="submission" date="2021-11" db="EMBL/GenBank/DDBJ databases">
        <authorList>
            <person name="Schell T."/>
        </authorList>
    </citation>
    <scope>NUCLEOTIDE SEQUENCE</scope>
    <source>
        <strain evidence="15">M5</strain>
    </source>
</reference>
<evidence type="ECO:0000256" key="10">
    <source>
        <dbReference type="ARBA" id="ARBA00056431"/>
    </source>
</evidence>
<dbReference type="GO" id="GO:0071011">
    <property type="term" value="C:precatalytic spliceosome"/>
    <property type="evidence" value="ECO:0007669"/>
    <property type="project" value="TreeGrafter"/>
</dbReference>
<keyword evidence="9 13" id="KW-0687">Ribonucleoprotein</keyword>
<dbReference type="PANTHER" id="PTHR15588">
    <property type="entry name" value="LSM1"/>
    <property type="match status" value="1"/>
</dbReference>
<dbReference type="FunFam" id="2.30.30.100:FF:000022">
    <property type="entry name" value="U6 snRNA-associated Sm-like protein LSm8"/>
    <property type="match status" value="1"/>
</dbReference>
<gene>
    <name evidence="13" type="primary">LSM8</name>
    <name evidence="15" type="ORF">DGAL_LOCUS4472</name>
</gene>
<keyword evidence="3 13" id="KW-0507">mRNA processing</keyword>
<evidence type="ECO:0000256" key="9">
    <source>
        <dbReference type="ARBA" id="ARBA00023274"/>
    </source>
</evidence>
<keyword evidence="4 13" id="KW-0747">Spliceosome</keyword>
<comment type="function">
    <text evidence="10">Plays a role in pre-mRNA splicing as component of the U4/U6-U5 tri-snRNP complex that is involved in spliceosome assembly, and as component of the precatalytic spliceosome (spliceosome B complex). The heptameric LSM2-8 complex binds specifically to the 3'-terminal U-tract of U6 snRNA.</text>
</comment>
<dbReference type="EMBL" id="CAKKLH010000073">
    <property type="protein sequence ID" value="CAH0102094.1"/>
    <property type="molecule type" value="Genomic_DNA"/>
</dbReference>
<evidence type="ECO:0000256" key="6">
    <source>
        <dbReference type="ARBA" id="ARBA00022990"/>
    </source>
</evidence>
<evidence type="ECO:0000256" key="5">
    <source>
        <dbReference type="ARBA" id="ARBA00022884"/>
    </source>
</evidence>
<dbReference type="GO" id="GO:0003729">
    <property type="term" value="F:mRNA binding"/>
    <property type="evidence" value="ECO:0007669"/>
    <property type="project" value="TreeGrafter"/>
</dbReference>
<organism evidence="15 16">
    <name type="scientific">Daphnia galeata</name>
    <dbReference type="NCBI Taxonomy" id="27404"/>
    <lineage>
        <taxon>Eukaryota</taxon>
        <taxon>Metazoa</taxon>
        <taxon>Ecdysozoa</taxon>
        <taxon>Arthropoda</taxon>
        <taxon>Crustacea</taxon>
        <taxon>Branchiopoda</taxon>
        <taxon>Diplostraca</taxon>
        <taxon>Cladocera</taxon>
        <taxon>Anomopoda</taxon>
        <taxon>Daphniidae</taxon>
        <taxon>Daphnia</taxon>
    </lineage>
</organism>
<comment type="subunit">
    <text evidence="11">Component of the precatalytic spliceosome (spliceosome B complex). Component of the U4/U6-U5 tri-snRNP complex, a building block of the precatalytic spliceosome (spliceosome B complex). The U4/U6-U5 tri-snRNP complex is composed of the U4, U6 and U5 snRNAs and at least PRPF3, PRPF4, PRPF6, PRPF8, PRPF31, SNRNP200, TXNL4A, SNRNP40, SNRPB, SNRPD1, SNRPD2, SNRPD3, SNRPE, SNRPF, SNRPG, DDX23, CD2BP2, PPIH, SNU13, EFTUD2, SART1 and USP39, plus LSM2, LSM3, LSM4, LSM5, LSM6, LSM7 and LSM8. LSM2, LSM3, LSM4, LSM5, LSM6, LSM7 and LSM8 form a heptameric, ring-shaped subcomplex (the LSM2-8 complex) that is part of the U4/U6-U5 tri-snRNP complex and the precatalytic spliceosome.</text>
</comment>
<evidence type="ECO:0000256" key="11">
    <source>
        <dbReference type="ARBA" id="ARBA00063389"/>
    </source>
</evidence>
<evidence type="ECO:0000256" key="13">
    <source>
        <dbReference type="RuleBase" id="RU365048"/>
    </source>
</evidence>
<comment type="subunit">
    <text evidence="13">LSm subunits form a heteromer with a doughnut shape.</text>
</comment>
<protein>
    <recommendedName>
        <fullName evidence="12 13">U6 snRNA-associated Sm-like protein LSm8</fullName>
    </recommendedName>
</protein>
<comment type="subcellular location">
    <subcellularLocation>
        <location evidence="1 13">Nucleus</location>
    </subcellularLocation>
</comment>
<dbReference type="InterPro" id="IPR047575">
    <property type="entry name" value="Sm"/>
</dbReference>
<evidence type="ECO:0000256" key="4">
    <source>
        <dbReference type="ARBA" id="ARBA00022728"/>
    </source>
</evidence>
<evidence type="ECO:0000256" key="7">
    <source>
        <dbReference type="ARBA" id="ARBA00023187"/>
    </source>
</evidence>
<accession>A0A8J2WHT9</accession>
<feature type="domain" description="Sm" evidence="14">
    <location>
        <begin position="1"/>
        <end position="76"/>
    </location>
</feature>
<evidence type="ECO:0000256" key="2">
    <source>
        <dbReference type="ARBA" id="ARBA00006850"/>
    </source>
</evidence>
<dbReference type="InterPro" id="IPR010920">
    <property type="entry name" value="LSM_dom_sf"/>
</dbReference>
<dbReference type="InterPro" id="IPR034103">
    <property type="entry name" value="Lsm8"/>
</dbReference>
<evidence type="ECO:0000259" key="14">
    <source>
        <dbReference type="PROSITE" id="PS52002"/>
    </source>
</evidence>
<dbReference type="SMART" id="SM00651">
    <property type="entry name" value="Sm"/>
    <property type="match status" value="1"/>
</dbReference>
<dbReference type="InterPro" id="IPR044642">
    <property type="entry name" value="PTHR15588"/>
</dbReference>
<dbReference type="Proteomes" id="UP000789390">
    <property type="component" value="Unassembled WGS sequence"/>
</dbReference>
<dbReference type="OrthoDB" id="10263346at2759"/>
<keyword evidence="8 13" id="KW-0539">Nucleus</keyword>
<evidence type="ECO:0000256" key="1">
    <source>
        <dbReference type="ARBA" id="ARBA00004123"/>
    </source>
</evidence>
<dbReference type="GO" id="GO:0046540">
    <property type="term" value="C:U4/U6 x U5 tri-snRNP complex"/>
    <property type="evidence" value="ECO:0007669"/>
    <property type="project" value="UniProtKB-UniRule"/>
</dbReference>
<comment type="similarity">
    <text evidence="2 13">Belongs to the snRNP Sm proteins family.</text>
</comment>
<dbReference type="AlphaFoldDB" id="A0A8J2WHT9"/>
<dbReference type="PROSITE" id="PS52002">
    <property type="entry name" value="SM"/>
    <property type="match status" value="1"/>
</dbReference>
<sequence length="96" mass="10628">MASTLDSYVNRSVCVITGDGRNFIGILKGFDQTINLIIDDSHERVFSSSQGVEQVQLGLHIIRGDNVVLIGEIDNELDSRLNLSEIRAEPLAQIHH</sequence>
<proteinExistence type="inferred from homology"/>
<dbReference type="InterPro" id="IPR001163">
    <property type="entry name" value="Sm_dom_euk/arc"/>
</dbReference>
<keyword evidence="5 13" id="KW-0694">RNA-binding</keyword>
<keyword evidence="16" id="KW-1185">Reference proteome</keyword>
<name>A0A8J2WHT9_9CRUS</name>
<dbReference type="GO" id="GO:0005688">
    <property type="term" value="C:U6 snRNP"/>
    <property type="evidence" value="ECO:0007669"/>
    <property type="project" value="UniProtKB-UniRule"/>
</dbReference>
<comment type="caution">
    <text evidence="15">The sequence shown here is derived from an EMBL/GenBank/DDBJ whole genome shotgun (WGS) entry which is preliminary data.</text>
</comment>
<keyword evidence="6" id="KW-0007">Acetylation</keyword>
<dbReference type="SUPFAM" id="SSF50182">
    <property type="entry name" value="Sm-like ribonucleoproteins"/>
    <property type="match status" value="1"/>
</dbReference>
<evidence type="ECO:0000313" key="15">
    <source>
        <dbReference type="EMBL" id="CAH0102094.1"/>
    </source>
</evidence>
<keyword evidence="7 13" id="KW-0508">mRNA splicing</keyword>
<evidence type="ECO:0000313" key="16">
    <source>
        <dbReference type="Proteomes" id="UP000789390"/>
    </source>
</evidence>